<evidence type="ECO:0000313" key="13">
    <source>
        <dbReference type="Proteomes" id="UP000011777"/>
    </source>
</evidence>
<feature type="compositionally biased region" description="Acidic residues" evidence="10">
    <location>
        <begin position="270"/>
        <end position="279"/>
    </location>
</feature>
<name>M3IQA0_CANMX</name>
<organism evidence="12 13">
    <name type="scientific">Candida maltosa (strain Xu316)</name>
    <name type="common">Yeast</name>
    <dbReference type="NCBI Taxonomy" id="1245528"/>
    <lineage>
        <taxon>Eukaryota</taxon>
        <taxon>Fungi</taxon>
        <taxon>Dikarya</taxon>
        <taxon>Ascomycota</taxon>
        <taxon>Saccharomycotina</taxon>
        <taxon>Pichiomycetes</taxon>
        <taxon>Debaryomycetaceae</taxon>
        <taxon>Candida/Lodderomyces clade</taxon>
        <taxon>Candida</taxon>
    </lineage>
</organism>
<dbReference type="OMA" id="PVFMRID"/>
<evidence type="ECO:0000256" key="6">
    <source>
        <dbReference type="ARBA" id="ARBA00022664"/>
    </source>
</evidence>
<dbReference type="InterPro" id="IPR034082">
    <property type="entry name" value="R3H_G-patch"/>
</dbReference>
<evidence type="ECO:0000259" key="11">
    <source>
        <dbReference type="PROSITE" id="PS50174"/>
    </source>
</evidence>
<dbReference type="EMBL" id="AOGT01001026">
    <property type="protein sequence ID" value="EMG48626.1"/>
    <property type="molecule type" value="Genomic_DNA"/>
</dbReference>
<comment type="caution">
    <text evidence="12">The sequence shown here is derived from an EMBL/GenBank/DDBJ whole genome shotgun (WGS) entry which is preliminary data.</text>
</comment>
<comment type="similarity">
    <text evidence="3">Belongs to the SQS1 family.</text>
</comment>
<feature type="compositionally biased region" description="Basic residues" evidence="10">
    <location>
        <begin position="25"/>
        <end position="37"/>
    </location>
</feature>
<dbReference type="AlphaFoldDB" id="M3IQA0"/>
<keyword evidence="9" id="KW-0175">Coiled coil</keyword>
<gene>
    <name evidence="12" type="ORF">G210_0774</name>
</gene>
<feature type="compositionally biased region" description="Acidic residues" evidence="10">
    <location>
        <begin position="161"/>
        <end position="178"/>
    </location>
</feature>
<keyword evidence="7" id="KW-0508">mRNA splicing</keyword>
<feature type="compositionally biased region" description="Basic residues" evidence="10">
    <location>
        <begin position="1"/>
        <end position="11"/>
    </location>
</feature>
<evidence type="ECO:0000256" key="2">
    <source>
        <dbReference type="ARBA" id="ARBA00004496"/>
    </source>
</evidence>
<dbReference type="Proteomes" id="UP000011777">
    <property type="component" value="Unassembled WGS sequence"/>
</dbReference>
<keyword evidence="5" id="KW-0963">Cytoplasm</keyword>
<dbReference type="GO" id="GO:0003676">
    <property type="term" value="F:nucleic acid binding"/>
    <property type="evidence" value="ECO:0007669"/>
    <property type="project" value="InterPro"/>
</dbReference>
<dbReference type="HOGENOM" id="CLU_021974_1_0_1"/>
<dbReference type="PANTHER" id="PTHR14195">
    <property type="entry name" value="G PATCH DOMAIN CONTAINING PROTEIN 2"/>
    <property type="match status" value="1"/>
</dbReference>
<sequence length="650" mass="75714">MPKRGNRRRGGSRGNKGRVGNPSFNKKKPTRGNKRKSNTTPVQYGGMMDDDNIYIPTTMSELASTIGRRRYANGRMFEEIEYTESHQEDLMSRKLRNRPVEFVKAKEVYDPNVILYKLAKQNQDEDIDIGVQSISLEDSDDEEEEVENRQTVDDVIKEIQEMPDSEDEGEWDEEELDNEITSKFAALENAMNEISEETDDEDESEEEYDAEDDEPEDEVEEEQEEKVEEEEEVVEEEQDIQPLDIIIDLPSTKVESHKPKPKPQKQEEQSIPEEPEYGFSEEDYEFDVSKIEVTNVRFGISNQYYIKCHELTNSLDFEWFDEQEIIEYVLDNGVKEHRLNKFLSFITNGMIDHSESEPEPEIYISEDDEEDDDESDENEEFDSEQDDYESDDNLDDLIAYSKTSTQGLIPFEDRDFSRNTPAKKRSNFRDLDIDEDLQDSLTRQLQNYRANKKQKKQDWEQQRLEESILRNDMLIKYPESLHIKDIKKEFDLLLKDETRQSMSFPTLDTHAHKTIKKMADCYHMTVHKSGKQGVRKYLKIVKNKGTFKYFPNYEGIERIMRGRPIFHRIDRKVSHDKKLKNSTRGSTSKARLKEGDIVGAEAPEIGESNLGRQMLEKLGWIQGQGLGVDGNKGINEPIVAKVKMSKTGIK</sequence>
<proteinExistence type="inferred from homology"/>
<feature type="compositionally biased region" description="Acidic residues" evidence="10">
    <location>
        <begin position="194"/>
        <end position="239"/>
    </location>
</feature>
<reference evidence="12 13" key="1">
    <citation type="submission" date="2013-02" db="EMBL/GenBank/DDBJ databases">
        <title>Genome sequence of Candida maltosa Xu316, a potential industrial strain for xylitol and ethanol production.</title>
        <authorList>
            <person name="Yu J."/>
            <person name="Wang Q."/>
            <person name="Geng X."/>
            <person name="Bao W."/>
            <person name="He P."/>
            <person name="Cai J."/>
        </authorList>
    </citation>
    <scope>NUCLEOTIDE SEQUENCE [LARGE SCALE GENOMIC DNA]</scope>
    <source>
        <strain evidence="13">Xu316</strain>
    </source>
</reference>
<feature type="compositionally biased region" description="Basic and acidic residues" evidence="10">
    <location>
        <begin position="254"/>
        <end position="268"/>
    </location>
</feature>
<dbReference type="OrthoDB" id="21470at2759"/>
<dbReference type="GO" id="GO:0005737">
    <property type="term" value="C:cytoplasm"/>
    <property type="evidence" value="ECO:0007669"/>
    <property type="project" value="UniProtKB-SubCell"/>
</dbReference>
<evidence type="ECO:0000256" key="10">
    <source>
        <dbReference type="SAM" id="MobiDB-lite"/>
    </source>
</evidence>
<dbReference type="Pfam" id="PF01585">
    <property type="entry name" value="G-patch"/>
    <property type="match status" value="1"/>
</dbReference>
<feature type="compositionally biased region" description="Basic and acidic residues" evidence="10">
    <location>
        <begin position="147"/>
        <end position="160"/>
    </location>
</feature>
<feature type="region of interest" description="Disordered" evidence="10">
    <location>
        <begin position="1"/>
        <end position="51"/>
    </location>
</feature>
<feature type="domain" description="G-patch" evidence="11">
    <location>
        <begin position="607"/>
        <end position="650"/>
    </location>
</feature>
<dbReference type="PROSITE" id="PS50174">
    <property type="entry name" value="G_PATCH"/>
    <property type="match status" value="1"/>
</dbReference>
<dbReference type="GO" id="GO:0005634">
    <property type="term" value="C:nucleus"/>
    <property type="evidence" value="ECO:0007669"/>
    <property type="project" value="UniProtKB-SubCell"/>
</dbReference>
<feature type="coiled-coil region" evidence="9">
    <location>
        <begin position="438"/>
        <end position="465"/>
    </location>
</feature>
<dbReference type="GO" id="GO:0008380">
    <property type="term" value="P:RNA splicing"/>
    <property type="evidence" value="ECO:0007669"/>
    <property type="project" value="UniProtKB-KW"/>
</dbReference>
<feature type="compositionally biased region" description="Acidic residues" evidence="10">
    <location>
        <begin position="137"/>
        <end position="146"/>
    </location>
</feature>
<evidence type="ECO:0000256" key="1">
    <source>
        <dbReference type="ARBA" id="ARBA00004123"/>
    </source>
</evidence>
<dbReference type="CDD" id="cd02646">
    <property type="entry name" value="R3H_G-patch"/>
    <property type="match status" value="1"/>
</dbReference>
<accession>M3IQA0</accession>
<keyword evidence="13" id="KW-1185">Reference proteome</keyword>
<feature type="compositionally biased region" description="Acidic residues" evidence="10">
    <location>
        <begin position="357"/>
        <end position="392"/>
    </location>
</feature>
<evidence type="ECO:0000256" key="5">
    <source>
        <dbReference type="ARBA" id="ARBA00022490"/>
    </source>
</evidence>
<dbReference type="InterPro" id="IPR000467">
    <property type="entry name" value="G_patch_dom"/>
</dbReference>
<comment type="subcellular location">
    <subcellularLocation>
        <location evidence="2">Cytoplasm</location>
    </subcellularLocation>
    <subcellularLocation>
        <location evidence="1">Nucleus</location>
    </subcellularLocation>
</comment>
<feature type="compositionally biased region" description="Low complexity" evidence="10">
    <location>
        <begin position="240"/>
        <end position="250"/>
    </location>
</feature>
<dbReference type="GO" id="GO:0006397">
    <property type="term" value="P:mRNA processing"/>
    <property type="evidence" value="ECO:0007669"/>
    <property type="project" value="UniProtKB-KW"/>
</dbReference>
<evidence type="ECO:0000256" key="7">
    <source>
        <dbReference type="ARBA" id="ARBA00023187"/>
    </source>
</evidence>
<feature type="region of interest" description="Disordered" evidence="10">
    <location>
        <begin position="136"/>
        <end position="279"/>
    </location>
</feature>
<protein>
    <recommendedName>
        <fullName evidence="4">Protein SQS1</fullName>
    </recommendedName>
</protein>
<keyword evidence="6" id="KW-0507">mRNA processing</keyword>
<dbReference type="STRING" id="1245528.M3IQA0"/>
<evidence type="ECO:0000256" key="4">
    <source>
        <dbReference type="ARBA" id="ARBA00018964"/>
    </source>
</evidence>
<keyword evidence="8" id="KW-0539">Nucleus</keyword>
<feature type="region of interest" description="Disordered" evidence="10">
    <location>
        <begin position="351"/>
        <end position="392"/>
    </location>
</feature>
<evidence type="ECO:0000256" key="8">
    <source>
        <dbReference type="ARBA" id="ARBA00023242"/>
    </source>
</evidence>
<evidence type="ECO:0000256" key="9">
    <source>
        <dbReference type="SAM" id="Coils"/>
    </source>
</evidence>
<dbReference type="eggNOG" id="KOG0154">
    <property type="taxonomic scope" value="Eukaryota"/>
</dbReference>
<dbReference type="SMART" id="SM00443">
    <property type="entry name" value="G_patch"/>
    <property type="match status" value="1"/>
</dbReference>
<dbReference type="InterPro" id="IPR051189">
    <property type="entry name" value="Splicing_assoc_domain"/>
</dbReference>
<evidence type="ECO:0000256" key="3">
    <source>
        <dbReference type="ARBA" id="ARBA00010306"/>
    </source>
</evidence>
<evidence type="ECO:0000313" key="12">
    <source>
        <dbReference type="EMBL" id="EMG48626.1"/>
    </source>
</evidence>